<dbReference type="Pfam" id="PF03065">
    <property type="entry name" value="Glyco_hydro_57"/>
    <property type="match status" value="1"/>
</dbReference>
<organism evidence="5 6">
    <name type="scientific">Eiseniibacteriota bacterium</name>
    <dbReference type="NCBI Taxonomy" id="2212470"/>
    <lineage>
        <taxon>Bacteria</taxon>
        <taxon>Candidatus Eiseniibacteriota</taxon>
    </lineage>
</organism>
<dbReference type="EMBL" id="VBPA01000444">
    <property type="protein sequence ID" value="TMQ67523.1"/>
    <property type="molecule type" value="Genomic_DNA"/>
</dbReference>
<reference evidence="5 6" key="1">
    <citation type="journal article" date="2019" name="Nat. Microbiol.">
        <title>Mediterranean grassland soil C-N compound turnover is dependent on rainfall and depth, and is mediated by genomically divergent microorganisms.</title>
        <authorList>
            <person name="Diamond S."/>
            <person name="Andeer P.F."/>
            <person name="Li Z."/>
            <person name="Crits-Christoph A."/>
            <person name="Burstein D."/>
            <person name="Anantharaman K."/>
            <person name="Lane K.R."/>
            <person name="Thomas B.C."/>
            <person name="Pan C."/>
            <person name="Northen T.R."/>
            <person name="Banfield J.F."/>
        </authorList>
    </citation>
    <scope>NUCLEOTIDE SEQUENCE [LARGE SCALE GENOMIC DNA]</scope>
    <source>
        <strain evidence="5">WS_10</strain>
    </source>
</reference>
<evidence type="ECO:0000259" key="4">
    <source>
        <dbReference type="Pfam" id="PF03065"/>
    </source>
</evidence>
<dbReference type="GO" id="GO:0005975">
    <property type="term" value="P:carbohydrate metabolic process"/>
    <property type="evidence" value="ECO:0007669"/>
    <property type="project" value="InterPro"/>
</dbReference>
<dbReference type="GO" id="GO:0016787">
    <property type="term" value="F:hydrolase activity"/>
    <property type="evidence" value="ECO:0007669"/>
    <property type="project" value="UniProtKB-KW"/>
</dbReference>
<keyword evidence="5" id="KW-0378">Hydrolase</keyword>
<dbReference type="InterPro" id="IPR027291">
    <property type="entry name" value="Glyco_hydro_38_N_sf"/>
</dbReference>
<gene>
    <name evidence="5" type="ORF">E6K80_15160</name>
</gene>
<dbReference type="InterPro" id="IPR052046">
    <property type="entry name" value="GH57_Enzymes"/>
</dbReference>
<accession>A0A538TV67</accession>
<dbReference type="AlphaFoldDB" id="A0A538TV67"/>
<comment type="caution">
    <text evidence="5">The sequence shown here is derived from an EMBL/GenBank/DDBJ whole genome shotgun (WGS) entry which is preliminary data.</text>
</comment>
<name>A0A538TV67_UNCEI</name>
<dbReference type="PANTHER" id="PTHR36306">
    <property type="entry name" value="ALPHA-AMYLASE-RELATED-RELATED"/>
    <property type="match status" value="1"/>
</dbReference>
<dbReference type="Gene3D" id="3.20.110.10">
    <property type="entry name" value="Glycoside hydrolase 38, N terminal domain"/>
    <property type="match status" value="1"/>
</dbReference>
<sequence>MSTDVRVELILLWHQHQPDYRDPRTGRARLPWVRLHATKDYLDMVRRLEPFPTVQATFNFVPSLVDQ</sequence>
<dbReference type="InterPro" id="IPR011330">
    <property type="entry name" value="Glyco_hydro/deAcase_b/a-brl"/>
</dbReference>
<dbReference type="Proteomes" id="UP000319836">
    <property type="component" value="Unassembled WGS sequence"/>
</dbReference>
<evidence type="ECO:0000256" key="1">
    <source>
        <dbReference type="ARBA" id="ARBA00006821"/>
    </source>
</evidence>
<keyword evidence="2 3" id="KW-0119">Carbohydrate metabolism</keyword>
<comment type="similarity">
    <text evidence="1 3">Belongs to the glycosyl hydrolase 57 family.</text>
</comment>
<feature type="domain" description="Glycoside hydrolase family 57 N-terminal" evidence="4">
    <location>
        <begin position="10"/>
        <end position="55"/>
    </location>
</feature>
<proteinExistence type="inferred from homology"/>
<dbReference type="InterPro" id="IPR004300">
    <property type="entry name" value="Glyco_hydro_57_N"/>
</dbReference>
<evidence type="ECO:0000313" key="6">
    <source>
        <dbReference type="Proteomes" id="UP000319836"/>
    </source>
</evidence>
<protein>
    <submittedName>
        <fullName evidence="5">Glycoside hydrolase</fullName>
    </submittedName>
</protein>
<evidence type="ECO:0000256" key="2">
    <source>
        <dbReference type="ARBA" id="ARBA00023277"/>
    </source>
</evidence>
<evidence type="ECO:0000313" key="5">
    <source>
        <dbReference type="EMBL" id="TMQ67523.1"/>
    </source>
</evidence>
<dbReference type="PANTHER" id="PTHR36306:SF1">
    <property type="entry name" value="ALPHA-AMYLASE-RELATED"/>
    <property type="match status" value="1"/>
</dbReference>
<dbReference type="SUPFAM" id="SSF88713">
    <property type="entry name" value="Glycoside hydrolase/deacetylase"/>
    <property type="match status" value="1"/>
</dbReference>
<evidence type="ECO:0000256" key="3">
    <source>
        <dbReference type="RuleBase" id="RU361196"/>
    </source>
</evidence>
<feature type="non-terminal residue" evidence="5">
    <location>
        <position position="67"/>
    </location>
</feature>